<accession>A0ABS1XYP2</accession>
<proteinExistence type="predicted"/>
<feature type="region of interest" description="Disordered" evidence="1">
    <location>
        <begin position="1"/>
        <end position="112"/>
    </location>
</feature>
<dbReference type="EMBL" id="JAEVHM010000136">
    <property type="protein sequence ID" value="MBM0234389.1"/>
    <property type="molecule type" value="Genomic_DNA"/>
</dbReference>
<dbReference type="Proteomes" id="UP000601027">
    <property type="component" value="Unassembled WGS sequence"/>
</dbReference>
<reference evidence="2 3" key="1">
    <citation type="submission" date="2021-01" db="EMBL/GenBank/DDBJ databases">
        <title>Draft genome sequence of Micromonospora sp. strain STR1_7.</title>
        <authorList>
            <person name="Karlyshev A."/>
            <person name="Jawad R."/>
        </authorList>
    </citation>
    <scope>NUCLEOTIDE SEQUENCE [LARGE SCALE GENOMIC DNA]</scope>
    <source>
        <strain evidence="2 3">STR1-7</strain>
    </source>
</reference>
<evidence type="ECO:0000313" key="2">
    <source>
        <dbReference type="EMBL" id="MBM0234389.1"/>
    </source>
</evidence>
<feature type="compositionally biased region" description="Basic and acidic residues" evidence="1">
    <location>
        <begin position="1"/>
        <end position="10"/>
    </location>
</feature>
<sequence length="112" mass="11800">MPPRSDEPRRNPTGSRRGSARDSGPVDGEAGTDEPGIGGISGARAYTPRGRTVREERGVPTRGAEQRRTPRSTRSNDPFRPALQVLDGGRAAAARAARRDSPAAGRGGVVRT</sequence>
<gene>
    <name evidence="2" type="ORF">JNW91_22645</name>
</gene>
<protein>
    <submittedName>
        <fullName evidence="2">Penicillin-binding protein 2</fullName>
    </submittedName>
</protein>
<keyword evidence="3" id="KW-1185">Reference proteome</keyword>
<comment type="caution">
    <text evidence="2">The sequence shown here is derived from an EMBL/GenBank/DDBJ whole genome shotgun (WGS) entry which is preliminary data.</text>
</comment>
<feature type="non-terminal residue" evidence="2">
    <location>
        <position position="112"/>
    </location>
</feature>
<evidence type="ECO:0000256" key="1">
    <source>
        <dbReference type="SAM" id="MobiDB-lite"/>
    </source>
</evidence>
<evidence type="ECO:0000313" key="3">
    <source>
        <dbReference type="Proteomes" id="UP000601027"/>
    </source>
</evidence>
<organism evidence="2 3">
    <name type="scientific">Micromonospora parastrephiae</name>
    <dbReference type="NCBI Taxonomy" id="2806101"/>
    <lineage>
        <taxon>Bacteria</taxon>
        <taxon>Bacillati</taxon>
        <taxon>Actinomycetota</taxon>
        <taxon>Actinomycetes</taxon>
        <taxon>Micromonosporales</taxon>
        <taxon>Micromonosporaceae</taxon>
        <taxon>Micromonospora</taxon>
    </lineage>
</organism>
<feature type="compositionally biased region" description="Basic and acidic residues" evidence="1">
    <location>
        <begin position="52"/>
        <end position="68"/>
    </location>
</feature>
<name>A0ABS1XYP2_9ACTN</name>